<feature type="region of interest" description="Disordered" evidence="1">
    <location>
        <begin position="183"/>
        <end position="307"/>
    </location>
</feature>
<protein>
    <recommendedName>
        <fullName evidence="5">Tetratricopeptide repeat protein</fullName>
    </recommendedName>
</protein>
<dbReference type="Proteomes" id="UP001321486">
    <property type="component" value="Chromosome"/>
</dbReference>
<keyword evidence="4" id="KW-1185">Reference proteome</keyword>
<feature type="compositionally biased region" description="Gly residues" evidence="1">
    <location>
        <begin position="218"/>
        <end position="264"/>
    </location>
</feature>
<keyword evidence="2" id="KW-0812">Transmembrane</keyword>
<feature type="compositionally biased region" description="Basic and acidic residues" evidence="1">
    <location>
        <begin position="270"/>
        <end position="281"/>
    </location>
</feature>
<feature type="region of interest" description="Disordered" evidence="1">
    <location>
        <begin position="1"/>
        <end position="27"/>
    </location>
</feature>
<sequence length="307" mass="32300">MSTLLQPPLAPPPPPIDPEAGVPTSPPVPPEIVEYRRKLRRRMFAWSLLPVVIVILVALKLLSMPTFAALSQATYGAKQYDRSVAMSDGLGVVNVFEPWVRHFDRGAGLAQIGVLVDARNELESALSLVPASHTDASCMVRTDLALVVEQQGDSAVLDGTFDKASAFYKHALALIAAAPAGCFDTPNSTDDPPTKKPLDDAKSRLEQKQQQAEQQAGGSQGQGGTDQGGQGSSGGDGSSDGSGQSNGGQNGGGSSGDGSSGQGGSSSQDPLDKLQQKDGDAQKQQQQNNDRNRYFGQNPEQYDGKPW</sequence>
<feature type="compositionally biased region" description="Pro residues" evidence="1">
    <location>
        <begin position="8"/>
        <end position="17"/>
    </location>
</feature>
<dbReference type="EMBL" id="AP027732">
    <property type="protein sequence ID" value="BDZ51003.1"/>
    <property type="molecule type" value="Genomic_DNA"/>
</dbReference>
<keyword evidence="2" id="KW-1133">Transmembrane helix</keyword>
<proteinExistence type="predicted"/>
<evidence type="ECO:0000313" key="3">
    <source>
        <dbReference type="EMBL" id="BDZ51003.1"/>
    </source>
</evidence>
<reference evidence="4" key="1">
    <citation type="journal article" date="2019" name="Int. J. Syst. Evol. Microbiol.">
        <title>The Global Catalogue of Microorganisms (GCM) 10K type strain sequencing project: providing services to taxonomists for standard genome sequencing and annotation.</title>
        <authorList>
            <consortium name="The Broad Institute Genomics Platform"/>
            <consortium name="The Broad Institute Genome Sequencing Center for Infectious Disease"/>
            <person name="Wu L."/>
            <person name="Ma J."/>
        </authorList>
    </citation>
    <scope>NUCLEOTIDE SEQUENCE [LARGE SCALE GENOMIC DNA]</scope>
    <source>
        <strain evidence="4">NBRC 108728</strain>
    </source>
</reference>
<evidence type="ECO:0008006" key="5">
    <source>
        <dbReference type="Google" id="ProtNLM"/>
    </source>
</evidence>
<accession>A0ABM8GRB6</accession>
<evidence type="ECO:0000256" key="1">
    <source>
        <dbReference type="SAM" id="MobiDB-lite"/>
    </source>
</evidence>
<feature type="transmembrane region" description="Helical" evidence="2">
    <location>
        <begin position="43"/>
        <end position="62"/>
    </location>
</feature>
<evidence type="ECO:0000313" key="4">
    <source>
        <dbReference type="Proteomes" id="UP001321486"/>
    </source>
</evidence>
<name>A0ABM8GRB6_9MICO</name>
<gene>
    <name evidence="3" type="ORF">GCM10025867_32440</name>
</gene>
<evidence type="ECO:0000256" key="2">
    <source>
        <dbReference type="SAM" id="Phobius"/>
    </source>
</evidence>
<feature type="compositionally biased region" description="Basic and acidic residues" evidence="1">
    <location>
        <begin position="192"/>
        <end position="207"/>
    </location>
</feature>
<organism evidence="3 4">
    <name type="scientific">Frondihabitans sucicola</name>
    <dbReference type="NCBI Taxonomy" id="1268041"/>
    <lineage>
        <taxon>Bacteria</taxon>
        <taxon>Bacillati</taxon>
        <taxon>Actinomycetota</taxon>
        <taxon>Actinomycetes</taxon>
        <taxon>Micrococcales</taxon>
        <taxon>Microbacteriaceae</taxon>
        <taxon>Frondihabitans</taxon>
    </lineage>
</organism>
<dbReference type="RefSeq" id="WP_286343868.1">
    <property type="nucleotide sequence ID" value="NZ_AP027732.1"/>
</dbReference>
<keyword evidence="2" id="KW-0472">Membrane</keyword>